<dbReference type="InterPro" id="IPR002014">
    <property type="entry name" value="VHS_dom"/>
</dbReference>
<name>A0A453RUG2_AEGTS</name>
<feature type="domain" description="VHS" evidence="2">
    <location>
        <begin position="42"/>
        <end position="100"/>
    </location>
</feature>
<dbReference type="EnsemblPlants" id="AET7Gv20717000.1">
    <property type="protein sequence ID" value="AET7Gv20717000.1"/>
    <property type="gene ID" value="AET7Gv20717000"/>
</dbReference>
<dbReference type="Pfam" id="PF00790">
    <property type="entry name" value="VHS"/>
    <property type="match status" value="1"/>
</dbReference>
<comment type="similarity">
    <text evidence="1">Belongs to the TOM1 family.</text>
</comment>
<dbReference type="CDD" id="cd03561">
    <property type="entry name" value="VHS"/>
    <property type="match status" value="1"/>
</dbReference>
<dbReference type="PANTHER" id="PTHR45898:SF6">
    <property type="entry name" value="OS05G0475300 PROTEIN"/>
    <property type="match status" value="1"/>
</dbReference>
<reference evidence="3" key="5">
    <citation type="journal article" date="2021" name="G3 (Bethesda)">
        <title>Aegilops tauschii genome assembly Aet v5.0 features greater sequence contiguity and improved annotation.</title>
        <authorList>
            <person name="Wang L."/>
            <person name="Zhu T."/>
            <person name="Rodriguez J.C."/>
            <person name="Deal K.R."/>
            <person name="Dubcovsky J."/>
            <person name="McGuire P.E."/>
            <person name="Lux T."/>
            <person name="Spannagl M."/>
            <person name="Mayer K.F.X."/>
            <person name="Baldrich P."/>
            <person name="Meyers B.C."/>
            <person name="Huo N."/>
            <person name="Gu Y.Q."/>
            <person name="Zhou H."/>
            <person name="Devos K.M."/>
            <person name="Bennetzen J.L."/>
            <person name="Unver T."/>
            <person name="Budak H."/>
            <person name="Gulick P.J."/>
            <person name="Galiba G."/>
            <person name="Kalapos B."/>
            <person name="Nelson D.R."/>
            <person name="Li P."/>
            <person name="You F.M."/>
            <person name="Luo M.C."/>
            <person name="Dvorak J."/>
        </authorList>
    </citation>
    <scope>NUCLEOTIDE SEQUENCE [LARGE SCALE GENOMIC DNA]</scope>
    <source>
        <strain evidence="3">cv. AL8/78</strain>
    </source>
</reference>
<dbReference type="InterPro" id="IPR044836">
    <property type="entry name" value="TOL_plant"/>
</dbReference>
<reference evidence="4" key="1">
    <citation type="journal article" date="2014" name="Science">
        <title>Ancient hybridizations among the ancestral genomes of bread wheat.</title>
        <authorList>
            <consortium name="International Wheat Genome Sequencing Consortium,"/>
            <person name="Marcussen T."/>
            <person name="Sandve S.R."/>
            <person name="Heier L."/>
            <person name="Spannagl M."/>
            <person name="Pfeifer M."/>
            <person name="Jakobsen K.S."/>
            <person name="Wulff B.B."/>
            <person name="Steuernagel B."/>
            <person name="Mayer K.F."/>
            <person name="Olsen O.A."/>
        </authorList>
    </citation>
    <scope>NUCLEOTIDE SEQUENCE [LARGE SCALE GENOMIC DNA]</scope>
    <source>
        <strain evidence="4">cv. AL8/78</strain>
    </source>
</reference>
<dbReference type="PANTHER" id="PTHR45898">
    <property type="entry name" value="TOM1-LIKE PROTEIN"/>
    <property type="match status" value="1"/>
</dbReference>
<dbReference type="GO" id="GO:0043328">
    <property type="term" value="P:protein transport to vacuole involved in ubiquitin-dependent protein catabolic process via the multivesicular body sorting pathway"/>
    <property type="evidence" value="ECO:0007669"/>
    <property type="project" value="InterPro"/>
</dbReference>
<dbReference type="GO" id="GO:0035091">
    <property type="term" value="F:phosphatidylinositol binding"/>
    <property type="evidence" value="ECO:0007669"/>
    <property type="project" value="InterPro"/>
</dbReference>
<dbReference type="PROSITE" id="PS50179">
    <property type="entry name" value="VHS"/>
    <property type="match status" value="1"/>
</dbReference>
<dbReference type="GO" id="GO:0043130">
    <property type="term" value="F:ubiquitin binding"/>
    <property type="evidence" value="ECO:0007669"/>
    <property type="project" value="InterPro"/>
</dbReference>
<evidence type="ECO:0000256" key="1">
    <source>
        <dbReference type="ARBA" id="ARBA00007708"/>
    </source>
</evidence>
<evidence type="ECO:0000313" key="3">
    <source>
        <dbReference type="EnsemblPlants" id="AET7Gv20717000.1"/>
    </source>
</evidence>
<evidence type="ECO:0000259" key="2">
    <source>
        <dbReference type="PROSITE" id="PS50179"/>
    </source>
</evidence>
<evidence type="ECO:0000313" key="4">
    <source>
        <dbReference type="Proteomes" id="UP000015105"/>
    </source>
</evidence>
<dbReference type="STRING" id="200361.A0A453RUG2"/>
<dbReference type="Gene3D" id="1.25.40.90">
    <property type="match status" value="1"/>
</dbReference>
<accession>A0A453RUG2</accession>
<reference evidence="3" key="3">
    <citation type="journal article" date="2017" name="Nature">
        <title>Genome sequence of the progenitor of the wheat D genome Aegilops tauschii.</title>
        <authorList>
            <person name="Luo M.C."/>
            <person name="Gu Y.Q."/>
            <person name="Puiu D."/>
            <person name="Wang H."/>
            <person name="Twardziok S.O."/>
            <person name="Deal K.R."/>
            <person name="Huo N."/>
            <person name="Zhu T."/>
            <person name="Wang L."/>
            <person name="Wang Y."/>
            <person name="McGuire P.E."/>
            <person name="Liu S."/>
            <person name="Long H."/>
            <person name="Ramasamy R.K."/>
            <person name="Rodriguez J.C."/>
            <person name="Van S.L."/>
            <person name="Yuan L."/>
            <person name="Wang Z."/>
            <person name="Xia Z."/>
            <person name="Xiao L."/>
            <person name="Anderson O.D."/>
            <person name="Ouyang S."/>
            <person name="Liang Y."/>
            <person name="Zimin A.V."/>
            <person name="Pertea G."/>
            <person name="Qi P."/>
            <person name="Bennetzen J.L."/>
            <person name="Dai X."/>
            <person name="Dawson M.W."/>
            <person name="Muller H.G."/>
            <person name="Kugler K."/>
            <person name="Rivarola-Duarte L."/>
            <person name="Spannagl M."/>
            <person name="Mayer K.F.X."/>
            <person name="Lu F.H."/>
            <person name="Bevan M.W."/>
            <person name="Leroy P."/>
            <person name="Li P."/>
            <person name="You F.M."/>
            <person name="Sun Q."/>
            <person name="Liu Z."/>
            <person name="Lyons E."/>
            <person name="Wicker T."/>
            <person name="Salzberg S.L."/>
            <person name="Devos K.M."/>
            <person name="Dvorak J."/>
        </authorList>
    </citation>
    <scope>NUCLEOTIDE SEQUENCE [LARGE SCALE GENOMIC DNA]</scope>
    <source>
        <strain evidence="3">cv. AL8/78</strain>
    </source>
</reference>
<dbReference type="Proteomes" id="UP000015105">
    <property type="component" value="Chromosome 7D"/>
</dbReference>
<dbReference type="AlphaFoldDB" id="A0A453RUG2"/>
<reference evidence="3" key="4">
    <citation type="submission" date="2019-03" db="UniProtKB">
        <authorList>
            <consortium name="EnsemblPlants"/>
        </authorList>
    </citation>
    <scope>IDENTIFICATION</scope>
</reference>
<protein>
    <recommendedName>
        <fullName evidence="2">VHS domain-containing protein</fullName>
    </recommendedName>
</protein>
<dbReference type="InterPro" id="IPR008942">
    <property type="entry name" value="ENTH_VHS"/>
</dbReference>
<dbReference type="SUPFAM" id="SSF48464">
    <property type="entry name" value="ENTH/VHS domain"/>
    <property type="match status" value="1"/>
</dbReference>
<keyword evidence="4" id="KW-1185">Reference proteome</keyword>
<dbReference type="Gramene" id="AET7Gv20717000.1">
    <property type="protein sequence ID" value="AET7Gv20717000.1"/>
    <property type="gene ID" value="AET7Gv20717000"/>
</dbReference>
<sequence length="100" mass="11312">LRDVPAWFCSGAPSLRPRQPSCRCDLPSSVRPRAAASTLPRLNADRWQTKDLVKVVEKRMQNKDPKVSFFTLTLLETMTKNCGKYVHSKVVDQPILQGMV</sequence>
<proteinExistence type="inferred from homology"/>
<reference evidence="4" key="2">
    <citation type="journal article" date="2017" name="Nat. Plants">
        <title>The Aegilops tauschii genome reveals multiple impacts of transposons.</title>
        <authorList>
            <person name="Zhao G."/>
            <person name="Zou C."/>
            <person name="Li K."/>
            <person name="Wang K."/>
            <person name="Li T."/>
            <person name="Gao L."/>
            <person name="Zhang X."/>
            <person name="Wang H."/>
            <person name="Yang Z."/>
            <person name="Liu X."/>
            <person name="Jiang W."/>
            <person name="Mao L."/>
            <person name="Kong X."/>
            <person name="Jiao Y."/>
            <person name="Jia J."/>
        </authorList>
    </citation>
    <scope>NUCLEOTIDE SEQUENCE [LARGE SCALE GENOMIC DNA]</scope>
    <source>
        <strain evidence="4">cv. AL8/78</strain>
    </source>
</reference>
<organism evidence="3 4">
    <name type="scientific">Aegilops tauschii subsp. strangulata</name>
    <name type="common">Goatgrass</name>
    <dbReference type="NCBI Taxonomy" id="200361"/>
    <lineage>
        <taxon>Eukaryota</taxon>
        <taxon>Viridiplantae</taxon>
        <taxon>Streptophyta</taxon>
        <taxon>Embryophyta</taxon>
        <taxon>Tracheophyta</taxon>
        <taxon>Spermatophyta</taxon>
        <taxon>Magnoliopsida</taxon>
        <taxon>Liliopsida</taxon>
        <taxon>Poales</taxon>
        <taxon>Poaceae</taxon>
        <taxon>BOP clade</taxon>
        <taxon>Pooideae</taxon>
        <taxon>Triticodae</taxon>
        <taxon>Triticeae</taxon>
        <taxon>Triticinae</taxon>
        <taxon>Aegilops</taxon>
    </lineage>
</organism>